<evidence type="ECO:0000313" key="13">
    <source>
        <dbReference type="EMBL" id="RIB35511.1"/>
    </source>
</evidence>
<feature type="binding site" evidence="10">
    <location>
        <position position="178"/>
    </location>
    <ligand>
        <name>Mg(2+)</name>
        <dbReference type="ChEBI" id="CHEBI:18420"/>
        <label>2</label>
    </ligand>
</feature>
<dbReference type="InterPro" id="IPR006084">
    <property type="entry name" value="XPG/Rad2"/>
</dbReference>
<dbReference type="GO" id="GO:0000287">
    <property type="term" value="F:magnesium ion binding"/>
    <property type="evidence" value="ECO:0007669"/>
    <property type="project" value="UniProtKB-UniRule"/>
</dbReference>
<dbReference type="GO" id="GO:0008409">
    <property type="term" value="F:5'-3' exonuclease activity"/>
    <property type="evidence" value="ECO:0007669"/>
    <property type="project" value="UniProtKB-UniRule"/>
</dbReference>
<dbReference type="GO" id="GO:0006281">
    <property type="term" value="P:DNA repair"/>
    <property type="evidence" value="ECO:0007669"/>
    <property type="project" value="UniProtKB-UniRule"/>
</dbReference>
<keyword evidence="2 10" id="KW-0540">Nuclease</keyword>
<dbReference type="InterPro" id="IPR036279">
    <property type="entry name" value="5-3_exonuclease_C_sf"/>
</dbReference>
<dbReference type="PROSITE" id="PS00841">
    <property type="entry name" value="XPG_1"/>
    <property type="match status" value="1"/>
</dbReference>
<evidence type="ECO:0000256" key="4">
    <source>
        <dbReference type="ARBA" id="ARBA00022759"/>
    </source>
</evidence>
<keyword evidence="9 10" id="KW-0234">DNA repair</keyword>
<dbReference type="EMBL" id="MWMI01000001">
    <property type="protein sequence ID" value="RIB35511.1"/>
    <property type="molecule type" value="Genomic_DNA"/>
</dbReference>
<comment type="subunit">
    <text evidence="10">Interacts with PCNA. PCNA stimulates the nuclease activity without altering cleavage specificity.</text>
</comment>
<feature type="binding site" evidence="10">
    <location>
        <position position="30"/>
    </location>
    <ligand>
        <name>Mg(2+)</name>
        <dbReference type="ChEBI" id="CHEBI:18420"/>
        <label>1</label>
    </ligand>
</feature>
<dbReference type="InterPro" id="IPR006086">
    <property type="entry name" value="XPG-I_dom"/>
</dbReference>
<dbReference type="EC" id="3.1.-.-" evidence="10"/>
<dbReference type="SUPFAM" id="SSF47807">
    <property type="entry name" value="5' to 3' exonuclease, C-terminal subdomain"/>
    <property type="match status" value="1"/>
</dbReference>
<dbReference type="PANTHER" id="PTHR11081">
    <property type="entry name" value="FLAP ENDONUCLEASE FAMILY MEMBER"/>
    <property type="match status" value="1"/>
</dbReference>
<feature type="binding site" evidence="10">
    <location>
        <position position="157"/>
    </location>
    <ligand>
        <name>Mg(2+)</name>
        <dbReference type="ChEBI" id="CHEBI:18420"/>
        <label>1</label>
    </ligand>
</feature>
<dbReference type="FunFam" id="3.40.50.1010:FF:000016">
    <property type="entry name" value="Flap endonuclease 1"/>
    <property type="match status" value="1"/>
</dbReference>
<gene>
    <name evidence="10" type="primary">fen</name>
    <name evidence="13" type="ORF">BXU00_00150</name>
</gene>
<protein>
    <recommendedName>
        <fullName evidence="10">Flap endonuclease 1</fullName>
        <shortName evidence="10">FEN-1</shortName>
        <ecNumber evidence="10">3.1.-.-</ecNumber>
    </recommendedName>
    <alternativeName>
        <fullName evidence="10">Flap structure-specific endonuclease 1</fullName>
    </alternativeName>
</protein>
<dbReference type="GO" id="GO:0003677">
    <property type="term" value="F:DNA binding"/>
    <property type="evidence" value="ECO:0007669"/>
    <property type="project" value="UniProtKB-UniRule"/>
</dbReference>
<evidence type="ECO:0000256" key="3">
    <source>
        <dbReference type="ARBA" id="ARBA00022723"/>
    </source>
</evidence>
<evidence type="ECO:0000256" key="7">
    <source>
        <dbReference type="ARBA" id="ARBA00022839"/>
    </source>
</evidence>
<dbReference type="Gene3D" id="3.40.50.1010">
    <property type="entry name" value="5'-nuclease"/>
    <property type="match status" value="1"/>
</dbReference>
<feature type="domain" description="XPG-I" evidence="11">
    <location>
        <begin position="143"/>
        <end position="222"/>
    </location>
</feature>
<dbReference type="HAMAP" id="MF_00614">
    <property type="entry name" value="Fen"/>
    <property type="match status" value="1"/>
</dbReference>
<evidence type="ECO:0000256" key="1">
    <source>
        <dbReference type="ARBA" id="ARBA00022705"/>
    </source>
</evidence>
<reference evidence="13 14" key="1">
    <citation type="journal article" date="2018" name="Syst. Appl. Microbiol.">
        <title>A new symbiotic nanoarchaeote (Candidatus Nanoclepta minutus) and its host (Zestosphaera tikiterensis gen. nov., sp. nov.) from a New Zealand hot spring.</title>
        <authorList>
            <person name="St John E."/>
            <person name="Liu Y."/>
            <person name="Podar M."/>
            <person name="Stott M.B."/>
            <person name="Meneghin J."/>
            <person name="Chen Z."/>
            <person name="Lagutin K."/>
            <person name="Mitchell K."/>
            <person name="Reysenbach A.L."/>
        </authorList>
    </citation>
    <scope>NUCLEOTIDE SEQUENCE [LARGE SCALE GENOMIC DNA]</scope>
    <source>
        <strain evidence="13">NZ3</strain>
    </source>
</reference>
<dbReference type="InterPro" id="IPR019974">
    <property type="entry name" value="XPG_CS"/>
</dbReference>
<feature type="binding site" evidence="10">
    <location>
        <position position="155"/>
    </location>
    <ligand>
        <name>Mg(2+)</name>
        <dbReference type="ChEBI" id="CHEBI:18420"/>
        <label>1</label>
    </ligand>
</feature>
<dbReference type="Proteomes" id="UP000266622">
    <property type="component" value="Unassembled WGS sequence"/>
</dbReference>
<dbReference type="InterPro" id="IPR029060">
    <property type="entry name" value="PIN-like_dom_sf"/>
</dbReference>
<organism evidence="13 14">
    <name type="scientific">Candidatus Nanoclepta minutus</name>
    <dbReference type="NCBI Taxonomy" id="1940235"/>
    <lineage>
        <taxon>Archaea</taxon>
        <taxon>Nanobdellota</taxon>
        <taxon>Candidatus Nanoclepta</taxon>
    </lineage>
</organism>
<keyword evidence="6 10" id="KW-0378">Hydrolase</keyword>
<dbReference type="AlphaFoldDB" id="A0A397WNN2"/>
<name>A0A397WNN2_9ARCH</name>
<feature type="domain" description="XPG N-terminal" evidence="12">
    <location>
        <begin position="1"/>
        <end position="104"/>
    </location>
</feature>
<feature type="binding site" evidence="10">
    <location>
        <position position="83"/>
    </location>
    <ligand>
        <name>Mg(2+)</name>
        <dbReference type="ChEBI" id="CHEBI:18420"/>
        <label>1</label>
    </ligand>
</feature>
<evidence type="ECO:0000256" key="6">
    <source>
        <dbReference type="ARBA" id="ARBA00022801"/>
    </source>
</evidence>
<keyword evidence="1 10" id="KW-0235">DNA replication</keyword>
<keyword evidence="8 10" id="KW-0460">Magnesium</keyword>
<dbReference type="InterPro" id="IPR006085">
    <property type="entry name" value="XPG_DNA_repair_N"/>
</dbReference>
<dbReference type="FunFam" id="1.10.150.20:FF:000030">
    <property type="entry name" value="Flap endonuclease GEN-like 1"/>
    <property type="match status" value="1"/>
</dbReference>
<dbReference type="SMART" id="SM00484">
    <property type="entry name" value="XPGI"/>
    <property type="match status" value="1"/>
</dbReference>
<dbReference type="GO" id="GO:0017108">
    <property type="term" value="F:5'-flap endonuclease activity"/>
    <property type="evidence" value="ECO:0007669"/>
    <property type="project" value="UniProtKB-UniRule"/>
</dbReference>
<comment type="function">
    <text evidence="10">Structure-specific nuclease with 5'-flap endonuclease and 5'-3' exonuclease activities involved in DNA replication and repair. During DNA replication, cleaves the 5'-overhanging flap structure that is generated by displacement synthesis when DNA polymerase encounters the 5'-end of a downstream Okazaki fragment. Binds the unpaired 3'-DNA end and kinks the DNA to facilitate 5' cleavage specificity. Cleaves one nucleotide into the double-stranded DNA from the junction in flap DNA, leaving a nick for ligation. Also involved in the base excision repair (BER) pathway. Acts as a genome stabilization factor that prevents flaps from equilibrating into structurs that lead to duplications and deletions. Also possesses 5'-3' exonuclease activity on nicked or gapped double-stranded DNA.</text>
</comment>
<feature type="binding site" evidence="10">
    <location>
        <position position="238"/>
    </location>
    <ligand>
        <name>Mg(2+)</name>
        <dbReference type="ChEBI" id="CHEBI:18420"/>
        <label>2</label>
    </ligand>
</feature>
<accession>A0A397WNN2</accession>
<dbReference type="Pfam" id="PF00752">
    <property type="entry name" value="XPG_N"/>
    <property type="match status" value="1"/>
</dbReference>
<dbReference type="SMART" id="SM00485">
    <property type="entry name" value="XPGN"/>
    <property type="match status" value="1"/>
</dbReference>
<keyword evidence="7 10" id="KW-0269">Exonuclease</keyword>
<dbReference type="PRINTS" id="PR00853">
    <property type="entry name" value="XPGRADSUPER"/>
</dbReference>
<sequence>MGLAEIRQLIKECIKEVEIEKLSGNTVAIDAFNALYQFLTAIRQPDGTPLMDSKGRITSHLSGLFYRTKRLIEYGIRPIYIFDGKHPEFKKKEIEIREELKKKMEEKYKKAIELGIKSDMKKYAVGTARLTPDMIEESKDLLEAMGIPYIQAPSEGEAQVARLVIDRVADYAATQDYDALLFGSSRIVRNLVITGKKKVRGVEVEISPEIIELEEILNKCLKIDRERLIWFALIVGTDYNPDGIPGIGIKTAYELVKSTSDPEKLFKYVNWEKYYKDIDWRELVEFFLDPPTIKVEKVEWREPNEEKIIEILVKRHDFNEERVKKAIEELKKGFKKGSQKSILGFFK</sequence>
<dbReference type="CDD" id="cd09867">
    <property type="entry name" value="PIN_FEN1"/>
    <property type="match status" value="1"/>
</dbReference>
<comment type="cofactor">
    <cofactor evidence="10">
        <name>Mg(2+)</name>
        <dbReference type="ChEBI" id="CHEBI:18420"/>
    </cofactor>
    <text evidence="10">Binds 2 magnesium ions per subunit. They probably participate in the reaction catalyzed by the enzyme. May bind an additional third magnesium ion after substrate binding.</text>
</comment>
<keyword evidence="5 10" id="KW-0227">DNA damage</keyword>
<evidence type="ECO:0000256" key="10">
    <source>
        <dbReference type="HAMAP-Rule" id="MF_00614"/>
    </source>
</evidence>
<proteinExistence type="inferred from homology"/>
<dbReference type="SUPFAM" id="SSF88723">
    <property type="entry name" value="PIN domain-like"/>
    <property type="match status" value="1"/>
</dbReference>
<dbReference type="PANTHER" id="PTHR11081:SF9">
    <property type="entry name" value="FLAP ENDONUCLEASE 1"/>
    <property type="match status" value="1"/>
</dbReference>
<evidence type="ECO:0000256" key="5">
    <source>
        <dbReference type="ARBA" id="ARBA00022763"/>
    </source>
</evidence>
<dbReference type="Gene3D" id="1.10.150.20">
    <property type="entry name" value="5' to 3' exonuclease, C-terminal subdomain"/>
    <property type="match status" value="1"/>
</dbReference>
<dbReference type="InterPro" id="IPR023426">
    <property type="entry name" value="Flap_endonuc"/>
</dbReference>
<keyword evidence="3 10" id="KW-0479">Metal-binding</keyword>
<evidence type="ECO:0000259" key="11">
    <source>
        <dbReference type="SMART" id="SM00484"/>
    </source>
</evidence>
<dbReference type="InterPro" id="IPR008918">
    <property type="entry name" value="HhH2"/>
</dbReference>
<comment type="similarity">
    <text evidence="10">Belongs to the XPG/RAD2 endonuclease family. FEN1 subfamily.</text>
</comment>
<evidence type="ECO:0000256" key="2">
    <source>
        <dbReference type="ARBA" id="ARBA00022722"/>
    </source>
</evidence>
<dbReference type="SMART" id="SM00279">
    <property type="entry name" value="HhH2"/>
    <property type="match status" value="1"/>
</dbReference>
<feature type="region of interest" description="Interaction with PCNA" evidence="10">
    <location>
        <begin position="338"/>
        <end position="346"/>
    </location>
</feature>
<dbReference type="NCBIfam" id="TIGR03674">
    <property type="entry name" value="fen_arch"/>
    <property type="match status" value="1"/>
</dbReference>
<dbReference type="Pfam" id="PF00867">
    <property type="entry name" value="XPG_I"/>
    <property type="match status" value="1"/>
</dbReference>
<comment type="caution">
    <text evidence="10">Lacks conserved residue(s) required for the propagation of feature annotation.</text>
</comment>
<evidence type="ECO:0000259" key="12">
    <source>
        <dbReference type="SMART" id="SM00485"/>
    </source>
</evidence>
<evidence type="ECO:0000256" key="8">
    <source>
        <dbReference type="ARBA" id="ARBA00022842"/>
    </source>
</evidence>
<evidence type="ECO:0000256" key="9">
    <source>
        <dbReference type="ARBA" id="ARBA00023204"/>
    </source>
</evidence>
<evidence type="ECO:0000313" key="14">
    <source>
        <dbReference type="Proteomes" id="UP000266622"/>
    </source>
</evidence>
<feature type="binding site" evidence="10">
    <location>
        <position position="176"/>
    </location>
    <ligand>
        <name>Mg(2+)</name>
        <dbReference type="ChEBI" id="CHEBI:18420"/>
        <label>2</label>
    </ligand>
</feature>
<dbReference type="InterPro" id="IPR019973">
    <property type="entry name" value="Flap_endonuc_arc"/>
</dbReference>
<keyword evidence="4 10" id="KW-0255">Endonuclease</keyword>
<dbReference type="GO" id="GO:0043137">
    <property type="term" value="P:DNA replication, removal of RNA primer"/>
    <property type="evidence" value="ECO:0007669"/>
    <property type="project" value="UniProtKB-UniRule"/>
</dbReference>
<comment type="caution">
    <text evidence="13">The sequence shown here is derived from an EMBL/GenBank/DDBJ whole genome shotgun (WGS) entry which is preliminary data.</text>
</comment>